<protein>
    <recommendedName>
        <fullName evidence="1">Vacuolar protein-sorting-associated protein 36</fullName>
    </recommendedName>
    <alternativeName>
        <fullName evidence="1">ESCRT-II complex subunit VPS36</fullName>
    </alternativeName>
</protein>
<sequence>MAGIVRIEQKIRSKQEDADKSISLAFQDLKQLMGMAQQMATLSKQIAQKMKEHGAQVTTDETLQLKSHLLELGVSQPEFENSFKSKSSYSNADKYYIDLARQIACIAKPVMKNHKKSQMTLPDVYCCFNRARGVDLVSPEDVLNACQIYQDMPELGMRLVKYTSGLLVLESVDLDGASTHEQTLEFVRTKRFTTPPQMALQLSIPVSLARQRLQECENLGLLCRDESIEGLAFYPNMFLNQDITSK</sequence>
<dbReference type="Gene3D" id="6.10.140.260">
    <property type="match status" value="1"/>
</dbReference>
<feature type="non-terminal residue" evidence="2">
    <location>
        <position position="1"/>
    </location>
</feature>
<dbReference type="InterPro" id="IPR040608">
    <property type="entry name" value="Snf8/Vps36"/>
</dbReference>
<dbReference type="InterPro" id="IPR036390">
    <property type="entry name" value="WH_DNA-bd_sf"/>
</dbReference>
<accession>A0ABQ7SC68</accession>
<keyword evidence="1" id="KW-0653">Protein transport</keyword>
<dbReference type="PANTHER" id="PTHR13128:SF12">
    <property type="entry name" value="VACUOLAR PROTEIN-SORTING-ASSOCIATED PROTEIN 36"/>
    <property type="match status" value="1"/>
</dbReference>
<dbReference type="InterPro" id="IPR036388">
    <property type="entry name" value="WH-like_DNA-bd_sf"/>
</dbReference>
<keyword evidence="1" id="KW-0813">Transport</keyword>
<keyword evidence="3" id="KW-1185">Reference proteome</keyword>
<name>A0ABQ7SC68_9ACAR</name>
<comment type="function">
    <text evidence="1">Component of the ESCRT-II complex (endosomal sorting complex required for transport II), which is required for multivesicular body (MVB) formation and sorting of endosomal cargo proteins into MVBs.</text>
</comment>
<comment type="caution">
    <text evidence="2">The sequence shown here is derived from an EMBL/GenBank/DDBJ whole genome shotgun (WGS) entry which is preliminary data.</text>
</comment>
<comment type="subunit">
    <text evidence="1">Component of the endosomal sorting complex required for transport II (ESCRT-II).</text>
</comment>
<dbReference type="SUPFAM" id="SSF46785">
    <property type="entry name" value="Winged helix' DNA-binding domain"/>
    <property type="match status" value="2"/>
</dbReference>
<comment type="similarity">
    <text evidence="1">Belongs to the VPS36 family.</text>
</comment>
<evidence type="ECO:0000313" key="2">
    <source>
        <dbReference type="EMBL" id="KAG9511018.1"/>
    </source>
</evidence>
<evidence type="ECO:0000256" key="1">
    <source>
        <dbReference type="RuleBase" id="RU367095"/>
    </source>
</evidence>
<evidence type="ECO:0000313" key="3">
    <source>
        <dbReference type="Proteomes" id="UP000825002"/>
    </source>
</evidence>
<reference evidence="2 3" key="1">
    <citation type="submission" date="2020-10" db="EMBL/GenBank/DDBJ databases">
        <authorList>
            <person name="Klimov P.B."/>
            <person name="Dyachkov S.M."/>
            <person name="Chetverikov P.E."/>
        </authorList>
    </citation>
    <scope>NUCLEOTIDE SEQUENCE [LARGE SCALE GENOMIC DNA]</scope>
    <source>
        <strain evidence="2">BMOC 18-1129-001#AD2665</strain>
        <tissue evidence="2">Entire mites</tissue>
    </source>
</reference>
<dbReference type="PANTHER" id="PTHR13128">
    <property type="entry name" value="VACUOLAR PROTEIN-SORTING-ASSOCIATED PROTEIN 36"/>
    <property type="match status" value="1"/>
</dbReference>
<keyword evidence="1" id="KW-0963">Cytoplasm</keyword>
<dbReference type="InterPro" id="IPR037855">
    <property type="entry name" value="Vps36"/>
</dbReference>
<organism evidence="2 3">
    <name type="scientific">Fragariocoptes setiger</name>
    <dbReference type="NCBI Taxonomy" id="1670756"/>
    <lineage>
        <taxon>Eukaryota</taxon>
        <taxon>Metazoa</taxon>
        <taxon>Ecdysozoa</taxon>
        <taxon>Arthropoda</taxon>
        <taxon>Chelicerata</taxon>
        <taxon>Arachnida</taxon>
        <taxon>Acari</taxon>
        <taxon>Acariformes</taxon>
        <taxon>Trombidiformes</taxon>
        <taxon>Prostigmata</taxon>
        <taxon>Eupodina</taxon>
        <taxon>Eriophyoidea</taxon>
        <taxon>Phytoptidae</taxon>
        <taxon>Fragariocoptes</taxon>
    </lineage>
</organism>
<dbReference type="EMBL" id="JAIFTH010000041">
    <property type="protein sequence ID" value="KAG9511018.1"/>
    <property type="molecule type" value="Genomic_DNA"/>
</dbReference>
<comment type="subcellular location">
    <subcellularLocation>
        <location evidence="1">Cytoplasm</location>
    </subcellularLocation>
    <subcellularLocation>
        <location evidence="1">Endosome</location>
    </subcellularLocation>
</comment>
<keyword evidence="1" id="KW-0967">Endosome</keyword>
<dbReference type="Gene3D" id="1.10.10.10">
    <property type="entry name" value="Winged helix-like DNA-binding domain superfamily/Winged helix DNA-binding domain"/>
    <property type="match status" value="2"/>
</dbReference>
<dbReference type="Pfam" id="PF04157">
    <property type="entry name" value="EAP30"/>
    <property type="match status" value="1"/>
</dbReference>
<gene>
    <name evidence="2" type="primary">Vps36</name>
    <name evidence="2" type="ORF">GZH46_00414</name>
</gene>
<dbReference type="Proteomes" id="UP000825002">
    <property type="component" value="Unassembled WGS sequence"/>
</dbReference>
<proteinExistence type="inferred from homology"/>